<evidence type="ECO:0000313" key="2">
    <source>
        <dbReference type="Proteomes" id="UP000646776"/>
    </source>
</evidence>
<dbReference type="AlphaFoldDB" id="A0A918HQ47"/>
<dbReference type="EMBL" id="BMSA01000043">
    <property type="protein sequence ID" value="GGT93751.1"/>
    <property type="molecule type" value="Genomic_DNA"/>
</dbReference>
<dbReference type="SUPFAM" id="SSF101898">
    <property type="entry name" value="NHL repeat"/>
    <property type="match status" value="1"/>
</dbReference>
<dbReference type="InterPro" id="IPR006521">
    <property type="entry name" value="Tail_protein_I"/>
</dbReference>
<reference evidence="1" key="2">
    <citation type="submission" date="2020-09" db="EMBL/GenBank/DDBJ databases">
        <authorList>
            <person name="Sun Q."/>
            <person name="Ohkuma M."/>
        </authorList>
    </citation>
    <scope>NUCLEOTIDE SEQUENCE</scope>
    <source>
        <strain evidence="1">JCM 4125</strain>
    </source>
</reference>
<name>A0A918HQ47_9ACTN</name>
<reference evidence="1" key="1">
    <citation type="journal article" date="2014" name="Int. J. Syst. Evol. Microbiol.">
        <title>Complete genome sequence of Corynebacterium casei LMG S-19264T (=DSM 44701T), isolated from a smear-ripened cheese.</title>
        <authorList>
            <consortium name="US DOE Joint Genome Institute (JGI-PGF)"/>
            <person name="Walter F."/>
            <person name="Albersmeier A."/>
            <person name="Kalinowski J."/>
            <person name="Ruckert C."/>
        </authorList>
    </citation>
    <scope>NUCLEOTIDE SEQUENCE</scope>
    <source>
        <strain evidence="1">JCM 4125</strain>
    </source>
</reference>
<dbReference type="NCBIfam" id="TIGR02242">
    <property type="entry name" value="tail_TIGR02242"/>
    <property type="match status" value="1"/>
</dbReference>
<dbReference type="SUPFAM" id="SSF50969">
    <property type="entry name" value="YVTN repeat-like/Quinoprotein amine dehydrogenase"/>
    <property type="match status" value="1"/>
</dbReference>
<comment type="caution">
    <text evidence="1">The sequence shown here is derived from an EMBL/GenBank/DDBJ whole genome shotgun (WGS) entry which is preliminary data.</text>
</comment>
<evidence type="ECO:0008006" key="3">
    <source>
        <dbReference type="Google" id="ProtNLM"/>
    </source>
</evidence>
<evidence type="ECO:0000313" key="1">
    <source>
        <dbReference type="EMBL" id="GGT93751.1"/>
    </source>
</evidence>
<dbReference type="InterPro" id="IPR011044">
    <property type="entry name" value="Quino_amine_DH_bsu"/>
</dbReference>
<accession>A0A918HQ47</accession>
<dbReference type="Proteomes" id="UP000646776">
    <property type="component" value="Unassembled WGS sequence"/>
</dbReference>
<dbReference type="InterPro" id="IPR011748">
    <property type="entry name" value="Unchr_phage_tail-like"/>
</dbReference>
<gene>
    <name evidence="1" type="ORF">GCM10010226_84500</name>
</gene>
<sequence>MHGDRALSVLADPDQWARCRHESTALLDEGGVCLAWQPEPEPEPEPADGYGPAGLAFDRWGRAYRSYPRTGRVETGTRTTAALGADRPGTLCVPRGLAVDPAQRLYICESGAAAVHVVDLWGERLLRRVPVRDRVHPHRRPLDATAHRGGAAVLLTRPEGIVLLQGRRGPLRGPALHRPPGAEHLRPTRLADHAGVLYVLWTGPGGGPAVVARADGSRALTVPDAGDLGLAPDGTLVVARAPGLPFRRFRPDTATWVELEPLRPHGYDGGAMTLAPDGRIAYTTPTGIARTTSAATRYPPTGSVISYRLDAGEYRTRWGRLFLDACVPHGTEVRVSFLTTDEDTVTDALPWAPPGHGPSTVPHPEATPPLPSRTEFDGRLSASGALFRRPTGREWPWAQIAPDDSFETYEAPVQAPPGRYLWVVLRLRGTRRATPRVRGLRVERPGHRLAAQLPRSWSRDEADAEFLQRFLAPAEGLLHELDARAALRTVLLDPTATPQEALGWLASLLGLVLDRRWPVATRRALIGQAYDLFRIRGTAACLERLLRLYLPVPVGVVENWRLRGLGGAVLGTGPGGPPAPAVGGGAATGGALGRFTVGGTRPGEDGYTATAHRFSVLIPAEPTAEQMDVVRTIVETHKPAHTVVDLCPLGAGMRIGRALHVGLTSVVGPGAAWAPAVVGAVRAGEDGVVGVPAAGSRVGETSIAGAVRVG</sequence>
<proteinExistence type="predicted"/>
<keyword evidence="2" id="KW-1185">Reference proteome</keyword>
<dbReference type="InterPro" id="IPR011042">
    <property type="entry name" value="6-blade_b-propeller_TolB-like"/>
</dbReference>
<dbReference type="Pfam" id="PF09684">
    <property type="entry name" value="Tail_P2_I"/>
    <property type="match status" value="1"/>
</dbReference>
<organism evidence="1 2">
    <name type="scientific">Streptomyces phaeofaciens</name>
    <dbReference type="NCBI Taxonomy" id="68254"/>
    <lineage>
        <taxon>Bacteria</taxon>
        <taxon>Bacillati</taxon>
        <taxon>Actinomycetota</taxon>
        <taxon>Actinomycetes</taxon>
        <taxon>Kitasatosporales</taxon>
        <taxon>Streptomycetaceae</taxon>
        <taxon>Streptomyces</taxon>
    </lineage>
</organism>
<protein>
    <recommendedName>
        <fullName evidence="3">Phage tail protein</fullName>
    </recommendedName>
</protein>
<dbReference type="Gene3D" id="2.120.10.30">
    <property type="entry name" value="TolB, C-terminal domain"/>
    <property type="match status" value="1"/>
</dbReference>
<dbReference type="RefSeq" id="WP_189717917.1">
    <property type="nucleotide sequence ID" value="NZ_BMSA01000043.1"/>
</dbReference>